<keyword evidence="2" id="KW-1185">Reference proteome</keyword>
<dbReference type="EMBL" id="CP026253">
    <property type="protein sequence ID" value="AWP10254.1"/>
    <property type="molecule type" value="Genomic_DNA"/>
</dbReference>
<name>A0A2U9C0Z3_SCOMX</name>
<protein>
    <submittedName>
        <fullName evidence="1">Uncharacterized protein</fullName>
    </submittedName>
</protein>
<reference evidence="1 2" key="1">
    <citation type="submission" date="2017-12" db="EMBL/GenBank/DDBJ databases">
        <title>Integrating genomic resources of turbot (Scophthalmus maximus) in depth evaluation of genetic and physical mapping variation across individuals.</title>
        <authorList>
            <person name="Martinez P."/>
        </authorList>
    </citation>
    <scope>NUCLEOTIDE SEQUENCE [LARGE SCALE GENOMIC DNA]</scope>
</reference>
<evidence type="ECO:0000313" key="1">
    <source>
        <dbReference type="EMBL" id="AWP10254.1"/>
    </source>
</evidence>
<gene>
    <name evidence="1" type="ORF">SMAX5B_016406</name>
</gene>
<accession>A0A2U9C0Z3</accession>
<sequence length="59" mass="6899">MGERQEKEADAEMMEGKVEERVVVRDVKIEKFLVPSDRDAFAHESLKHEMKQVKLRDAV</sequence>
<dbReference type="AlphaFoldDB" id="A0A2U9C0Z3"/>
<proteinExistence type="predicted"/>
<evidence type="ECO:0000313" key="2">
    <source>
        <dbReference type="Proteomes" id="UP000246464"/>
    </source>
</evidence>
<organism evidence="1 2">
    <name type="scientific">Scophthalmus maximus</name>
    <name type="common">Turbot</name>
    <name type="synonym">Psetta maxima</name>
    <dbReference type="NCBI Taxonomy" id="52904"/>
    <lineage>
        <taxon>Eukaryota</taxon>
        <taxon>Metazoa</taxon>
        <taxon>Chordata</taxon>
        <taxon>Craniata</taxon>
        <taxon>Vertebrata</taxon>
        <taxon>Euteleostomi</taxon>
        <taxon>Actinopterygii</taxon>
        <taxon>Neopterygii</taxon>
        <taxon>Teleostei</taxon>
        <taxon>Neoteleostei</taxon>
        <taxon>Acanthomorphata</taxon>
        <taxon>Carangaria</taxon>
        <taxon>Pleuronectiformes</taxon>
        <taxon>Pleuronectoidei</taxon>
        <taxon>Scophthalmidae</taxon>
        <taxon>Scophthalmus</taxon>
    </lineage>
</organism>
<dbReference type="Proteomes" id="UP000246464">
    <property type="component" value="Chromosome 11"/>
</dbReference>